<proteinExistence type="predicted"/>
<feature type="region of interest" description="Disordered" evidence="1">
    <location>
        <begin position="1"/>
        <end position="24"/>
    </location>
</feature>
<protein>
    <submittedName>
        <fullName evidence="2">Uncharacterized protein</fullName>
    </submittedName>
</protein>
<evidence type="ECO:0000313" key="2">
    <source>
        <dbReference type="EMBL" id="KAK4639977.1"/>
    </source>
</evidence>
<dbReference type="Proteomes" id="UP001322138">
    <property type="component" value="Unassembled WGS sequence"/>
</dbReference>
<comment type="caution">
    <text evidence="2">The sequence shown here is derived from an EMBL/GenBank/DDBJ whole genome shotgun (WGS) entry which is preliminary data.</text>
</comment>
<name>A0ABR0F9K7_9PEZI</name>
<organism evidence="2 3">
    <name type="scientific">Podospora bellae-mahoneyi</name>
    <dbReference type="NCBI Taxonomy" id="2093777"/>
    <lineage>
        <taxon>Eukaryota</taxon>
        <taxon>Fungi</taxon>
        <taxon>Dikarya</taxon>
        <taxon>Ascomycota</taxon>
        <taxon>Pezizomycotina</taxon>
        <taxon>Sordariomycetes</taxon>
        <taxon>Sordariomycetidae</taxon>
        <taxon>Sordariales</taxon>
        <taxon>Podosporaceae</taxon>
        <taxon>Podospora</taxon>
    </lineage>
</organism>
<gene>
    <name evidence="2" type="ORF">QC761_0113910</name>
</gene>
<dbReference type="RefSeq" id="XP_062728953.1">
    <property type="nucleotide sequence ID" value="XM_062873257.1"/>
</dbReference>
<dbReference type="EMBL" id="JAFFGZ010000009">
    <property type="protein sequence ID" value="KAK4639977.1"/>
    <property type="molecule type" value="Genomic_DNA"/>
</dbReference>
<sequence>MFSREYCLSGKEAGISRPGHHHEQEGEHVQLEGFCLRENGGDYGGCVILILIGTERKMLCADKIVESVLSGRG</sequence>
<keyword evidence="3" id="KW-1185">Reference proteome</keyword>
<dbReference type="GeneID" id="87892684"/>
<evidence type="ECO:0000256" key="1">
    <source>
        <dbReference type="SAM" id="MobiDB-lite"/>
    </source>
</evidence>
<reference evidence="2 3" key="1">
    <citation type="journal article" date="2023" name="bioRxiv">
        <title>High-quality genome assemblies of four members of thePodospora anserinaspecies complex.</title>
        <authorList>
            <person name="Ament-Velasquez S.L."/>
            <person name="Vogan A.A."/>
            <person name="Wallerman O."/>
            <person name="Hartmann F."/>
            <person name="Gautier V."/>
            <person name="Silar P."/>
            <person name="Giraud T."/>
            <person name="Johannesson H."/>
        </authorList>
    </citation>
    <scope>NUCLEOTIDE SEQUENCE [LARGE SCALE GENOMIC DNA]</scope>
    <source>
        <strain evidence="2 3">CBS 112042</strain>
    </source>
</reference>
<accession>A0ABR0F9K7</accession>
<evidence type="ECO:0000313" key="3">
    <source>
        <dbReference type="Proteomes" id="UP001322138"/>
    </source>
</evidence>